<evidence type="ECO:0000256" key="5">
    <source>
        <dbReference type="ARBA" id="ARBA00022989"/>
    </source>
</evidence>
<dbReference type="Pfam" id="PF13246">
    <property type="entry name" value="Cation_ATPase"/>
    <property type="match status" value="1"/>
</dbReference>
<feature type="transmembrane region" description="Helical" evidence="8">
    <location>
        <begin position="1785"/>
        <end position="1805"/>
    </location>
</feature>
<feature type="domain" description="P-type ATPase C-terminal" evidence="11">
    <location>
        <begin position="1492"/>
        <end position="1597"/>
    </location>
</feature>
<dbReference type="SUPFAM" id="SSF81660">
    <property type="entry name" value="Metal cation-transporting ATPase, ATP-binding domain N"/>
    <property type="match status" value="1"/>
</dbReference>
<dbReference type="InterPro" id="IPR036412">
    <property type="entry name" value="HAD-like_sf"/>
</dbReference>
<dbReference type="SUPFAM" id="SSF81665">
    <property type="entry name" value="Calcium ATPase, transmembrane domain M"/>
    <property type="match status" value="1"/>
</dbReference>
<proteinExistence type="predicted"/>
<evidence type="ECO:0000259" key="11">
    <source>
        <dbReference type="Pfam" id="PF16212"/>
    </source>
</evidence>
<feature type="transmembrane region" description="Helical" evidence="8">
    <location>
        <begin position="1522"/>
        <end position="1540"/>
    </location>
</feature>
<dbReference type="PANTHER" id="PTHR24092:SF150">
    <property type="entry name" value="PHOSPHOLIPID-TRANSPORTING ATPASE"/>
    <property type="match status" value="1"/>
</dbReference>
<dbReference type="GO" id="GO:0046872">
    <property type="term" value="F:metal ion binding"/>
    <property type="evidence" value="ECO:0007669"/>
    <property type="project" value="UniProtKB-KW"/>
</dbReference>
<feature type="transmembrane region" description="Helical" evidence="8">
    <location>
        <begin position="1743"/>
        <end position="1765"/>
    </location>
</feature>
<protein>
    <submittedName>
        <fullName evidence="12">Uncharacterized protein</fullName>
    </submittedName>
</protein>
<feature type="compositionally biased region" description="Basic and acidic residues" evidence="7">
    <location>
        <begin position="97"/>
        <end position="112"/>
    </location>
</feature>
<dbReference type="PROSITE" id="PS00154">
    <property type="entry name" value="ATPASE_E1_E2"/>
    <property type="match status" value="1"/>
</dbReference>
<evidence type="ECO:0000313" key="13">
    <source>
        <dbReference type="Proteomes" id="UP000224006"/>
    </source>
</evidence>
<evidence type="ECO:0000256" key="1">
    <source>
        <dbReference type="ARBA" id="ARBA00004141"/>
    </source>
</evidence>
<dbReference type="EMBL" id="NWUJ01000012">
    <property type="protein sequence ID" value="PFH32221.1"/>
    <property type="molecule type" value="Genomic_DNA"/>
</dbReference>
<dbReference type="SUPFAM" id="SSF81653">
    <property type="entry name" value="Calcium ATPase, transduction domain A"/>
    <property type="match status" value="1"/>
</dbReference>
<keyword evidence="3" id="KW-0479">Metal-binding</keyword>
<dbReference type="InterPro" id="IPR023214">
    <property type="entry name" value="HAD_sf"/>
</dbReference>
<evidence type="ECO:0000256" key="6">
    <source>
        <dbReference type="ARBA" id="ARBA00023136"/>
    </source>
</evidence>
<dbReference type="SUPFAM" id="SSF56784">
    <property type="entry name" value="HAD-like"/>
    <property type="match status" value="1"/>
</dbReference>
<dbReference type="NCBIfam" id="TIGR01494">
    <property type="entry name" value="ATPase_P-type"/>
    <property type="match status" value="1"/>
</dbReference>
<feature type="transmembrane region" description="Helical" evidence="8">
    <location>
        <begin position="1710"/>
        <end position="1731"/>
    </location>
</feature>
<dbReference type="GO" id="GO:0045332">
    <property type="term" value="P:phospholipid translocation"/>
    <property type="evidence" value="ECO:0007669"/>
    <property type="project" value="TreeGrafter"/>
</dbReference>
<dbReference type="InterPro" id="IPR059000">
    <property type="entry name" value="ATPase_P-type_domA"/>
</dbReference>
<name>A0A2A9M7E6_BESBE</name>
<dbReference type="InterPro" id="IPR001757">
    <property type="entry name" value="P_typ_ATPase"/>
</dbReference>
<reference evidence="12 13" key="1">
    <citation type="submission" date="2017-09" db="EMBL/GenBank/DDBJ databases">
        <title>Genome sequencing of Besnoitia besnoiti strain Bb-Ger1.</title>
        <authorList>
            <person name="Schares G."/>
            <person name="Venepally P."/>
            <person name="Lorenzi H.A."/>
        </authorList>
    </citation>
    <scope>NUCLEOTIDE SEQUENCE [LARGE SCALE GENOMIC DNA]</scope>
    <source>
        <strain evidence="12 13">Bb-Ger1</strain>
    </source>
</reference>
<dbReference type="InterPro" id="IPR023298">
    <property type="entry name" value="ATPase_P-typ_TM_dom_sf"/>
</dbReference>
<keyword evidence="2 8" id="KW-0812">Transmembrane</keyword>
<keyword evidence="5 8" id="KW-1133">Transmembrane helix</keyword>
<dbReference type="GeneID" id="40307223"/>
<feature type="transmembrane region" description="Helical" evidence="8">
    <location>
        <begin position="463"/>
        <end position="488"/>
    </location>
</feature>
<dbReference type="InterPro" id="IPR018303">
    <property type="entry name" value="ATPase_P-typ_P_site"/>
</dbReference>
<dbReference type="PANTHER" id="PTHR24092">
    <property type="entry name" value="PROBABLE PHOSPHOLIPID-TRANSPORTING ATPASE"/>
    <property type="match status" value="1"/>
</dbReference>
<feature type="region of interest" description="Disordered" evidence="7">
    <location>
        <begin position="1114"/>
        <end position="1180"/>
    </location>
</feature>
<comment type="caution">
    <text evidence="12">The sequence shown here is derived from an EMBL/GenBank/DDBJ whole genome shotgun (WGS) entry which is preliminary data.</text>
</comment>
<dbReference type="InterPro" id="IPR023299">
    <property type="entry name" value="ATPase_P-typ_cyto_dom_N"/>
</dbReference>
<dbReference type="InterPro" id="IPR032630">
    <property type="entry name" value="P_typ_ATPase_c"/>
</dbReference>
<dbReference type="Pfam" id="PF16212">
    <property type="entry name" value="PhoLip_ATPase_C"/>
    <property type="match status" value="1"/>
</dbReference>
<feature type="domain" description="P-type ATPase A" evidence="9">
    <location>
        <begin position="242"/>
        <end position="304"/>
    </location>
</feature>
<dbReference type="InterPro" id="IPR008250">
    <property type="entry name" value="ATPase_P-typ_transduc_dom_A_sf"/>
</dbReference>
<dbReference type="VEuPathDB" id="ToxoDB:BESB_021620"/>
<dbReference type="Pfam" id="PF16209">
    <property type="entry name" value="PhoLip_ATPase_N"/>
    <property type="match status" value="1"/>
</dbReference>
<feature type="transmembrane region" description="Helical" evidence="8">
    <location>
        <begin position="421"/>
        <end position="443"/>
    </location>
</feature>
<keyword evidence="4" id="KW-0460">Magnesium</keyword>
<feature type="region of interest" description="Disordered" evidence="7">
    <location>
        <begin position="90"/>
        <end position="112"/>
    </location>
</feature>
<feature type="compositionally biased region" description="Polar residues" evidence="7">
    <location>
        <begin position="1122"/>
        <end position="1139"/>
    </location>
</feature>
<dbReference type="STRING" id="94643.A0A2A9M7E6"/>
<evidence type="ECO:0000256" key="2">
    <source>
        <dbReference type="ARBA" id="ARBA00022692"/>
    </source>
</evidence>
<dbReference type="GO" id="GO:0005524">
    <property type="term" value="F:ATP binding"/>
    <property type="evidence" value="ECO:0007669"/>
    <property type="project" value="InterPro"/>
</dbReference>
<gene>
    <name evidence="12" type="ORF">BESB_021620</name>
</gene>
<dbReference type="Proteomes" id="UP000224006">
    <property type="component" value="Chromosome XI"/>
</dbReference>
<evidence type="ECO:0000256" key="3">
    <source>
        <dbReference type="ARBA" id="ARBA00022723"/>
    </source>
</evidence>
<evidence type="ECO:0000256" key="7">
    <source>
        <dbReference type="SAM" id="MobiDB-lite"/>
    </source>
</evidence>
<dbReference type="Pfam" id="PF00122">
    <property type="entry name" value="E1-E2_ATPase"/>
    <property type="match status" value="1"/>
</dbReference>
<feature type="transmembrane region" description="Helical" evidence="8">
    <location>
        <begin position="1666"/>
        <end position="1690"/>
    </location>
</feature>
<dbReference type="KEGG" id="bbes:BESB_021620"/>
<dbReference type="OrthoDB" id="377733at2759"/>
<comment type="subcellular location">
    <subcellularLocation>
        <location evidence="1">Membrane</location>
        <topology evidence="1">Multi-pass membrane protein</topology>
    </subcellularLocation>
</comment>
<evidence type="ECO:0000259" key="10">
    <source>
        <dbReference type="Pfam" id="PF16209"/>
    </source>
</evidence>
<dbReference type="Gene3D" id="3.40.1110.10">
    <property type="entry name" value="Calcium-transporting ATPase, cytoplasmic domain N"/>
    <property type="match status" value="1"/>
</dbReference>
<dbReference type="GO" id="GO:0016887">
    <property type="term" value="F:ATP hydrolysis activity"/>
    <property type="evidence" value="ECO:0007669"/>
    <property type="project" value="InterPro"/>
</dbReference>
<evidence type="ECO:0000256" key="4">
    <source>
        <dbReference type="ARBA" id="ARBA00022842"/>
    </source>
</evidence>
<evidence type="ECO:0000259" key="9">
    <source>
        <dbReference type="Pfam" id="PF00122"/>
    </source>
</evidence>
<feature type="domain" description="P-type ATPase N-terminal" evidence="10">
    <location>
        <begin position="157"/>
        <end position="204"/>
    </location>
</feature>
<accession>A0A2A9M7E6</accession>
<feature type="region of interest" description="Disordered" evidence="7">
    <location>
        <begin position="718"/>
        <end position="749"/>
    </location>
</feature>
<keyword evidence="13" id="KW-1185">Reference proteome</keyword>
<sequence>MLTTYELVRDLCSKRHVKRAPPSVYVISNYNSREDVLFARGVLQRVGCERPCQHPAELVEDTFLSGPRREDAILRPTESPVLHLITDARDTPPLASSDRKAKTSERPAATDERSTPWWRRAWSERKVLFRDRAANDGQSPELNDNRRLFLEGRGRGSNRIRTAKYSVWSFLPLVLLYQVERFSNCYFLLCAFLQVVSEISPTGGVPVKLISIGMIFGISIIKELFEDLGRHRSDDQENSYVVTAFDGGKLVQKKWKDIVVGDVVKVRAGEYFPADLVLLHCSNEFGICNVETKHVDGESNVKSKFALPQLADYFRNEELAATTKVEVICEPPSDDLARFSAKVLLPPLYVAGAQVPPPEHPREEVSLTFKQLLLRGTSVVETAWAYGLVVYAGHHTRLMKNGNVEARQKWSRLERIYNNHVVLLVAVQLLAVAVHCFTGLRWLNETGDKSWYLLFDKTKGLAYYFAIDFGTTFLNMSGFVPMDLYMLWELSRMAHGIFIYFDDSLIAYDSGARASSHASHLVEEMGGVTHVYSDKTGTLTKNVMQLQCIGLGMDYDFGLQQWCEAKARSVTRDKHHRTSLEQLRVSTSRRTSTLLSSDEGRKVTASRRVFLRTEAGPCVSLDRDMIATVVEASPPKFRETFEHFFLVLALCHTVLVRRQDAGNAEQGNEPAPLSSQETPGTLLSRLRLPFRQKVHQSRRPTECTDLLVNCIAQSDNVSDRAADSPAGGSGYTVPPCSAHTPQNGMPASSVKDKAAETKKVEWTDDGCDLRLTSLQAERPTYDASSPDELALVSTAQYLGLEFAARRNLFEVELHITSSIAADTLLPPKQAREAREWMSGRRKPGRHGKECTPDEREEGDSTAVVPVLKYEILDVLEFDFVRKRMSVITRDPATGRFLLLTKGADTHMIQVAAADQGAFLAEVERQVHDFATAGLRTLVMGYRELSEEEFSTFHRAFVSAQQVTGDRQEDVIRECISTIEVDLKILGCTGIEDILQDEAEDVIKDIKDAGVALWVLTGDKLETAINIGYSTNILNEACYNAVVDGETVEEVQHQLELHQGHADIGRSLANRVDVPWHRRLRRSEHSTWWNEIAWHELGRSPDAELRRMVDDEIRNPTARRDQISASPHSSAVTARQTSNRAGVLPLRNTDIGGVRHGDEQSASGSADKAHHNGSICVPQDPLSSGLVLDESRLGGRLSIHKLPLRSHSPTLEAPPAVVAVHRPDMTAENGQHQDFVMFPHAGGEAVSLSITAGGIDPTQTRGEEKVITSANLPSGADSRGVPVVTATDLKRVSCLFKMVHDAYETRRASMSQGLLPVVPAMRKEVEGNFKQANRAIRASVIEVEAERETSETASEIPSRNREASAEQGSAAAASACRSVAPTEGGNVPGYSEASVKFLEFSEFCITITGAALKCVVDNHNLQVKFYFLCRLAASVIACRVTPKQKALLLKQNSAFNPRGTSLAIGDGANDVPMILAANVGVGVVGKEGLQATRSADFAVAEFRHLRRLLFVHGRESLRRNSSLVYFCVFVNVVTCLTQFLFNFVSGNSGAGAFNQGSRQTLNVPFLWIPIILYAVLDRQLPHEILEKHPLLYYAVPSKLWPFQRSTILEYLHLWFDFLLCGPARQLRRILMCRICWPSQVVQRTAPAAFWISQWFQKSRQPANIRSYGVHCLFIWLVFSLWVACVLVFVLLHTETGAWTPWNGVTRGYPTIGYHTYTQYVQLLHIWITLLVICSLQNTWTSIQIAVFIILFFLASFGFFLYTITPVKADVFFGKLVGSFAMAHVTTAYYLGFVINNLLAVAPLWVAMGVGLTRFPTPESLIAEQLHKHRYYGFLQDAPAGLGAVPYVAPQRLEETDGYSGFAFAGDSPLLILVPGLRRLLQTVRNSGGSKTDQEQGDSKCRQELRSAVPPSVSCGIASRDVEAHDSSVVPIV</sequence>
<dbReference type="GO" id="GO:0005886">
    <property type="term" value="C:plasma membrane"/>
    <property type="evidence" value="ECO:0007669"/>
    <property type="project" value="TreeGrafter"/>
</dbReference>
<evidence type="ECO:0000313" key="12">
    <source>
        <dbReference type="EMBL" id="PFH32221.1"/>
    </source>
</evidence>
<evidence type="ECO:0000256" key="8">
    <source>
        <dbReference type="SAM" id="Phobius"/>
    </source>
</evidence>
<feature type="region of interest" description="Disordered" evidence="7">
    <location>
        <begin position="834"/>
        <end position="857"/>
    </location>
</feature>
<dbReference type="RefSeq" id="XP_029216230.1">
    <property type="nucleotide sequence ID" value="XM_029360871.1"/>
</dbReference>
<dbReference type="Gene3D" id="3.40.50.1000">
    <property type="entry name" value="HAD superfamily/HAD-like"/>
    <property type="match status" value="2"/>
</dbReference>
<dbReference type="Gene3D" id="2.70.150.10">
    <property type="entry name" value="Calcium-transporting ATPase, cytoplasmic transduction domain A"/>
    <property type="match status" value="1"/>
</dbReference>
<organism evidence="12 13">
    <name type="scientific">Besnoitia besnoiti</name>
    <name type="common">Apicomplexan protozoan</name>
    <dbReference type="NCBI Taxonomy" id="94643"/>
    <lineage>
        <taxon>Eukaryota</taxon>
        <taxon>Sar</taxon>
        <taxon>Alveolata</taxon>
        <taxon>Apicomplexa</taxon>
        <taxon>Conoidasida</taxon>
        <taxon>Coccidia</taxon>
        <taxon>Eucoccidiorida</taxon>
        <taxon>Eimeriorina</taxon>
        <taxon>Sarcocystidae</taxon>
        <taxon>Besnoitia</taxon>
    </lineage>
</organism>
<dbReference type="GO" id="GO:0140326">
    <property type="term" value="F:ATPase-coupled intramembrane lipid transporter activity"/>
    <property type="evidence" value="ECO:0007669"/>
    <property type="project" value="TreeGrafter"/>
</dbReference>
<dbReference type="InterPro" id="IPR032631">
    <property type="entry name" value="P-type_ATPase_N"/>
</dbReference>
<keyword evidence="6 8" id="KW-0472">Membrane</keyword>